<dbReference type="PROSITE" id="PS50105">
    <property type="entry name" value="SAM_DOMAIN"/>
    <property type="match status" value="1"/>
</dbReference>
<dbReference type="Gene3D" id="1.10.510.10">
    <property type="entry name" value="Transferase(Phosphotransferase) domain 1"/>
    <property type="match status" value="1"/>
</dbReference>
<evidence type="ECO:0000256" key="15">
    <source>
        <dbReference type="ARBA" id="ARBA00023136"/>
    </source>
</evidence>
<feature type="binding site" evidence="23 25">
    <location>
        <position position="631"/>
    </location>
    <ligand>
        <name>ATP</name>
        <dbReference type="ChEBI" id="CHEBI:30616"/>
    </ligand>
</feature>
<dbReference type="Gene3D" id="2.60.120.260">
    <property type="entry name" value="Galactose-binding domain-like"/>
    <property type="match status" value="1"/>
</dbReference>
<sequence length="967" mass="106503">MNGCRSSGRETESFVSGVARPINHFAPHLLLSPSSTPPAPVLTHSPQWEEVSGYDENLNTIRTYQVCNVFEPSQNNWLLTTYVDRRAAQRIYVEIRFTVRDCASIPSVLGSCKETFNLYYLETERTLSEGIKGVDTIAADESFSQVDFGGRLMKVNTEVRSFGPLSKGKGFHLAFQDLGACMSLLAVRVFYKKCPSVVQNFALFPETLTGAESTSLVIARGSCIANAEEVDVPIKLYCNGDGEWMVPIGSCSCKAGYEPDNGNVCRACPQGTFKSFQGVGLCQQCPLNSRSTIEAATVCGCRSGFYRGDMDKPEDVCTSVPSAPRNVVSVVNQTSVQLEWHPPRDIGYRDDLSYNVVCRRCHSSGRRACQPCDDGVAFVSGKQGLKDTKVEISKLRAHTSYTFEIQAVNGVSNKSPYPAQQLSINITTNQAAPSVVPIMHQVSSTSRSFSLSWPPPEQPNGIILDYEIRYFDKVGSVVQSKTPSVVLEGLKLGTGYVVQVRARTVAGYGGYSKEMLFQTLTDGKVGRWELGQQLSLIAGSLVAGVCIVSLVAIAIILTFPTLSEGHSSPGVKIYIDPFTYEDPNEAVREFAKEIDPSCVKIEEVIGSGEFGEVYRGRLKPVGKKEILVAIKTLKVGYSERQRRDFLSEASIMGQFDQPNIIRLEGVVTKSRPTMIITEFMENGALDSFLRQNDGQFPVIQLVGMLRGIASGMRYLAEMSYVHRDLAARNILVNSNLVCKVSDFGLSRYLEEDTSDPTYTSSLGGKIPVRWTAPEAIAYRKFTSASDVWSYGIVTWEVMSFGERPYWDMSNQDVINAIEQDFRLPAPMDCPVVLHQLMLDCWQKDRNARPKFPDIVSMLDKMIRNPASLKAGTNNVAPGPPHHALLDRAGPDLSSVSSVEDWLAALKMTQYRDSFLGSGFTSLPLVTQMTAEDLQRIGVSLAGHQKKILTSAQSMRHNVDDQSPTESV</sequence>
<dbReference type="PROSITE" id="PS00109">
    <property type="entry name" value="PROTEIN_KINASE_TYR"/>
    <property type="match status" value="1"/>
</dbReference>
<evidence type="ECO:0000256" key="20">
    <source>
        <dbReference type="ARBA" id="ARBA00051243"/>
    </source>
</evidence>
<dbReference type="GeneTree" id="ENSGT00940000155297"/>
<dbReference type="FunFam" id="1.10.150.50:FF:000001">
    <property type="entry name" value="Ephrin type-A receptor 5"/>
    <property type="match status" value="1"/>
</dbReference>
<dbReference type="InterPro" id="IPR008979">
    <property type="entry name" value="Galactose-bd-like_sf"/>
</dbReference>
<dbReference type="Proteomes" id="UP000007635">
    <property type="component" value="Chromosome VIII"/>
</dbReference>
<evidence type="ECO:0000256" key="16">
    <source>
        <dbReference type="ARBA" id="ARBA00023137"/>
    </source>
</evidence>
<dbReference type="AlphaFoldDB" id="A0AAQ4Q6F4"/>
<evidence type="ECO:0000256" key="4">
    <source>
        <dbReference type="ARBA" id="ARBA00022475"/>
    </source>
</evidence>
<feature type="disulfide bond" evidence="24">
    <location>
        <begin position="67"/>
        <end position="181"/>
    </location>
</feature>
<reference evidence="30 31" key="1">
    <citation type="journal article" date="2021" name="G3 (Bethesda)">
        <title>Improved contiguity of the threespine stickleback genome using long-read sequencing.</title>
        <authorList>
            <person name="Nath S."/>
            <person name="Shaw D.E."/>
            <person name="White M.A."/>
        </authorList>
    </citation>
    <scope>NUCLEOTIDE SEQUENCE [LARGE SCALE GENOMIC DNA]</scope>
    <source>
        <strain evidence="30 31">Lake Benthic</strain>
    </source>
</reference>
<evidence type="ECO:0000256" key="14">
    <source>
        <dbReference type="ARBA" id="ARBA00022989"/>
    </source>
</evidence>
<dbReference type="FunFam" id="1.10.510.10:FF:000015">
    <property type="entry name" value="Ephrin type-B receptor 2"/>
    <property type="match status" value="1"/>
</dbReference>
<dbReference type="FunFam" id="2.60.40.10:FF:000041">
    <property type="entry name" value="ephrin type-A receptor 3"/>
    <property type="match status" value="1"/>
</dbReference>
<dbReference type="InterPro" id="IPR009030">
    <property type="entry name" value="Growth_fac_rcpt_cys_sf"/>
</dbReference>
<dbReference type="Gene3D" id="1.10.150.50">
    <property type="entry name" value="Transcription Factor, Ets-1"/>
    <property type="match status" value="1"/>
</dbReference>
<dbReference type="FunFam" id="2.10.50.10:FF:000001">
    <property type="entry name" value="Ephrin type-A receptor 5"/>
    <property type="match status" value="1"/>
</dbReference>
<dbReference type="SMART" id="SM01411">
    <property type="entry name" value="Ephrin_rec_like"/>
    <property type="match status" value="1"/>
</dbReference>
<dbReference type="PROSITE" id="PS50011">
    <property type="entry name" value="PROTEIN_KINASE_DOM"/>
    <property type="match status" value="1"/>
</dbReference>
<evidence type="ECO:0000256" key="21">
    <source>
        <dbReference type="ARBA" id="ARBA00055965"/>
    </source>
</evidence>
<reference evidence="30" key="3">
    <citation type="submission" date="2025-09" db="UniProtKB">
        <authorList>
            <consortium name="Ensembl"/>
        </authorList>
    </citation>
    <scope>IDENTIFICATION</scope>
</reference>
<dbReference type="GO" id="GO:0005524">
    <property type="term" value="F:ATP binding"/>
    <property type="evidence" value="ECO:0007669"/>
    <property type="project" value="UniProtKB-UniRule"/>
</dbReference>
<evidence type="ECO:0000256" key="18">
    <source>
        <dbReference type="ARBA" id="ARBA00023180"/>
    </source>
</evidence>
<evidence type="ECO:0000256" key="5">
    <source>
        <dbReference type="ARBA" id="ARBA00022553"/>
    </source>
</evidence>
<dbReference type="PROSITE" id="PS00790">
    <property type="entry name" value="RECEPTOR_TYR_KIN_V_1"/>
    <property type="match status" value="1"/>
</dbReference>
<comment type="function">
    <text evidence="21">Receptor tyrosine kinase which binds promiscuously transmembrane ephrin-B family ligands residing on adjacent cells, leading to contact-dependent bidirectional signaling into neighboring cells. The signaling pathway downstream of the receptor is referred to as forward signaling while the signaling pathway downstream of the ephrin ligand is referred to as reverse signaling. Together with its cognate ligand/functional ligand EFNB2 is involved in the regulation of cell adhesion and cell migration, and plays a central role in heart morphogenesis, angiogenesis and blood vessel remodeling and permeability. EPHB4-mediated forward signaling controls cellular repulsion and segregation from EFNB2-expressing cells. Involved in somitogenesis.</text>
</comment>
<keyword evidence="31" id="KW-1185">Reference proteome</keyword>
<keyword evidence="12 23" id="KW-0067">ATP-binding</keyword>
<keyword evidence="16" id="KW-0829">Tyrosine-protein kinase</keyword>
<dbReference type="InterPro" id="IPR036116">
    <property type="entry name" value="FN3_sf"/>
</dbReference>
<dbReference type="GO" id="GO:0005005">
    <property type="term" value="F:transmembrane-ephrin receptor activity"/>
    <property type="evidence" value="ECO:0007669"/>
    <property type="project" value="TreeGrafter"/>
</dbReference>
<keyword evidence="11" id="KW-0418">Kinase</keyword>
<feature type="domain" description="Eph LBD" evidence="29">
    <location>
        <begin position="1"/>
        <end position="199"/>
    </location>
</feature>
<dbReference type="InterPro" id="IPR000719">
    <property type="entry name" value="Prot_kinase_dom"/>
</dbReference>
<dbReference type="PROSITE" id="PS00107">
    <property type="entry name" value="PROTEIN_KINASE_ATP"/>
    <property type="match status" value="1"/>
</dbReference>
<dbReference type="SUPFAM" id="SSF56112">
    <property type="entry name" value="Protein kinase-like (PK-like)"/>
    <property type="match status" value="1"/>
</dbReference>
<dbReference type="InterPro" id="IPR001660">
    <property type="entry name" value="SAM"/>
</dbReference>
<dbReference type="InterPro" id="IPR013783">
    <property type="entry name" value="Ig-like_fold"/>
</dbReference>
<keyword evidence="6" id="KW-0808">Transferase</keyword>
<keyword evidence="14" id="KW-1133">Transmembrane helix</keyword>
<dbReference type="Pfam" id="PF25599">
    <property type="entry name" value="Ephrin_CRD"/>
    <property type="match status" value="1"/>
</dbReference>
<dbReference type="PANTHER" id="PTHR46877:SF17">
    <property type="entry name" value="EPHRIN TYPE-B RECEPTOR 1"/>
    <property type="match status" value="1"/>
</dbReference>
<dbReference type="FunFam" id="2.60.120.260:FF:000001">
    <property type="entry name" value="Ephrin type-A receptor 7"/>
    <property type="match status" value="1"/>
</dbReference>
<reference evidence="30" key="2">
    <citation type="submission" date="2025-08" db="UniProtKB">
        <authorList>
            <consortium name="Ensembl"/>
        </authorList>
    </citation>
    <scope>IDENTIFICATION</scope>
</reference>
<dbReference type="PRINTS" id="PR00109">
    <property type="entry name" value="TYRKINASE"/>
</dbReference>
<evidence type="ECO:0000259" key="28">
    <source>
        <dbReference type="PROSITE" id="PS50853"/>
    </source>
</evidence>
<dbReference type="InterPro" id="IPR011641">
    <property type="entry name" value="Tyr-kin_ephrin_A/B_rcpt-like"/>
</dbReference>
<keyword evidence="18" id="KW-0325">Glycoprotein</keyword>
<feature type="domain" description="Fibronectin type-III" evidence="28">
    <location>
        <begin position="432"/>
        <end position="522"/>
    </location>
</feature>
<dbReference type="Pfam" id="PF07647">
    <property type="entry name" value="SAM_2"/>
    <property type="match status" value="1"/>
</dbReference>
<dbReference type="Gene3D" id="2.60.40.1770">
    <property type="entry name" value="ephrin a2 ectodomain"/>
    <property type="match status" value="1"/>
</dbReference>
<evidence type="ECO:0000256" key="22">
    <source>
        <dbReference type="PIRSR" id="PIRSR000666-1"/>
    </source>
</evidence>
<dbReference type="InterPro" id="IPR016257">
    <property type="entry name" value="Tyr_kinase_ephrin_rcpt"/>
</dbReference>
<keyword evidence="8" id="KW-0732">Signal</keyword>
<evidence type="ECO:0000313" key="30">
    <source>
        <dbReference type="Ensembl" id="ENSGACP00000046866.1"/>
    </source>
</evidence>
<feature type="binding site" evidence="23">
    <location>
        <begin position="605"/>
        <end position="613"/>
    </location>
    <ligand>
        <name>ATP</name>
        <dbReference type="ChEBI" id="CHEBI:30616"/>
    </ligand>
</feature>
<dbReference type="GO" id="GO:0030425">
    <property type="term" value="C:dendrite"/>
    <property type="evidence" value="ECO:0007669"/>
    <property type="project" value="UniProtKB-SubCell"/>
</dbReference>
<evidence type="ECO:0000256" key="7">
    <source>
        <dbReference type="ARBA" id="ARBA00022692"/>
    </source>
</evidence>
<evidence type="ECO:0000256" key="25">
    <source>
        <dbReference type="PROSITE-ProRule" id="PRU10141"/>
    </source>
</evidence>
<dbReference type="InterPro" id="IPR001090">
    <property type="entry name" value="Ephrin_rcpt_lig-bd_dom"/>
</dbReference>
<keyword evidence="4" id="KW-1003">Cell membrane</keyword>
<dbReference type="Pfam" id="PF07699">
    <property type="entry name" value="Ephrin_rec_like"/>
    <property type="match status" value="1"/>
</dbReference>
<evidence type="ECO:0000256" key="2">
    <source>
        <dbReference type="ARBA" id="ARBA00004279"/>
    </source>
</evidence>
<evidence type="ECO:0000256" key="10">
    <source>
        <dbReference type="ARBA" id="ARBA00022741"/>
    </source>
</evidence>
<evidence type="ECO:0000256" key="24">
    <source>
        <dbReference type="PIRSR" id="PIRSR000666-3"/>
    </source>
</evidence>
<dbReference type="InterPro" id="IPR027936">
    <property type="entry name" value="Eph_TM"/>
</dbReference>
<dbReference type="InterPro" id="IPR050449">
    <property type="entry name" value="Ephrin_rcpt_TKs"/>
</dbReference>
<keyword evidence="15" id="KW-0472">Membrane</keyword>
<dbReference type="PROSITE" id="PS50853">
    <property type="entry name" value="FN3"/>
    <property type="match status" value="2"/>
</dbReference>
<dbReference type="SUPFAM" id="SSF47769">
    <property type="entry name" value="SAM/Pointed domain"/>
    <property type="match status" value="1"/>
</dbReference>
<comment type="catalytic activity">
    <reaction evidence="20">
        <text>L-tyrosyl-[protein] + ATP = O-phospho-L-tyrosyl-[protein] + ADP + H(+)</text>
        <dbReference type="Rhea" id="RHEA:10596"/>
        <dbReference type="Rhea" id="RHEA-COMP:10136"/>
        <dbReference type="Rhea" id="RHEA-COMP:20101"/>
        <dbReference type="ChEBI" id="CHEBI:15378"/>
        <dbReference type="ChEBI" id="CHEBI:30616"/>
        <dbReference type="ChEBI" id="CHEBI:46858"/>
        <dbReference type="ChEBI" id="CHEBI:61978"/>
        <dbReference type="ChEBI" id="CHEBI:456216"/>
        <dbReference type="EC" id="2.7.10.1"/>
    </reaction>
</comment>
<feature type="domain" description="SAM" evidence="27">
    <location>
        <begin position="893"/>
        <end position="957"/>
    </location>
</feature>
<dbReference type="PROSITE" id="PS51550">
    <property type="entry name" value="EPH_LBD"/>
    <property type="match status" value="1"/>
</dbReference>
<dbReference type="SMART" id="SM00219">
    <property type="entry name" value="TyrKc"/>
    <property type="match status" value="1"/>
</dbReference>
<dbReference type="InterPro" id="IPR008266">
    <property type="entry name" value="Tyr_kinase_AS"/>
</dbReference>
<evidence type="ECO:0000256" key="3">
    <source>
        <dbReference type="ARBA" id="ARBA00011902"/>
    </source>
</evidence>
<keyword evidence="7" id="KW-0812">Transmembrane</keyword>
<proteinExistence type="predicted"/>
<name>A0AAQ4Q6F4_GASAC</name>
<dbReference type="FunFam" id="2.60.40.1770:FF:000001">
    <property type="entry name" value="Ephrin type-A receptor 5"/>
    <property type="match status" value="1"/>
</dbReference>
<evidence type="ECO:0000256" key="11">
    <source>
        <dbReference type="ARBA" id="ARBA00022777"/>
    </source>
</evidence>
<evidence type="ECO:0000256" key="13">
    <source>
        <dbReference type="ARBA" id="ARBA00022902"/>
    </source>
</evidence>
<evidence type="ECO:0000259" key="26">
    <source>
        <dbReference type="PROSITE" id="PS50011"/>
    </source>
</evidence>
<dbReference type="Pfam" id="PF01404">
    <property type="entry name" value="Ephrin_lbd"/>
    <property type="match status" value="1"/>
</dbReference>
<dbReference type="PANTHER" id="PTHR46877">
    <property type="entry name" value="EPH RECEPTOR A5"/>
    <property type="match status" value="1"/>
</dbReference>
<evidence type="ECO:0000256" key="12">
    <source>
        <dbReference type="ARBA" id="ARBA00022840"/>
    </source>
</evidence>
<evidence type="ECO:0000256" key="8">
    <source>
        <dbReference type="ARBA" id="ARBA00022729"/>
    </source>
</evidence>
<dbReference type="Gene3D" id="3.30.200.20">
    <property type="entry name" value="Phosphorylase Kinase, domain 1"/>
    <property type="match status" value="1"/>
</dbReference>
<dbReference type="Pfam" id="PF07714">
    <property type="entry name" value="PK_Tyr_Ser-Thr"/>
    <property type="match status" value="1"/>
</dbReference>
<dbReference type="Gene3D" id="2.60.40.10">
    <property type="entry name" value="Immunoglobulins"/>
    <property type="match status" value="2"/>
</dbReference>
<feature type="active site" description="Proton acceptor" evidence="22">
    <location>
        <position position="724"/>
    </location>
</feature>
<evidence type="ECO:0000256" key="6">
    <source>
        <dbReference type="ARBA" id="ARBA00022679"/>
    </source>
</evidence>
<dbReference type="SMART" id="SM00454">
    <property type="entry name" value="SAM"/>
    <property type="match status" value="1"/>
</dbReference>
<evidence type="ECO:0000313" key="31">
    <source>
        <dbReference type="Proteomes" id="UP000007635"/>
    </source>
</evidence>
<keyword evidence="5" id="KW-0597">Phosphoprotein</keyword>
<evidence type="ECO:0000256" key="19">
    <source>
        <dbReference type="ARBA" id="ARBA00023273"/>
    </source>
</evidence>
<dbReference type="SMART" id="SM00615">
    <property type="entry name" value="EPH_lbd"/>
    <property type="match status" value="1"/>
</dbReference>
<evidence type="ECO:0000256" key="9">
    <source>
        <dbReference type="ARBA" id="ARBA00022737"/>
    </source>
</evidence>
<keyword evidence="13" id="KW-0524">Neurogenesis</keyword>
<dbReference type="GO" id="GO:0007411">
    <property type="term" value="P:axon guidance"/>
    <property type="evidence" value="ECO:0007669"/>
    <property type="project" value="TreeGrafter"/>
</dbReference>
<dbReference type="SMART" id="SM00060">
    <property type="entry name" value="FN3"/>
    <property type="match status" value="2"/>
</dbReference>
<dbReference type="CDD" id="cd00063">
    <property type="entry name" value="FN3"/>
    <property type="match status" value="2"/>
</dbReference>
<evidence type="ECO:0000256" key="1">
    <source>
        <dbReference type="ARBA" id="ARBA00004251"/>
    </source>
</evidence>
<feature type="domain" description="Fibronectin type-III" evidence="28">
    <location>
        <begin position="320"/>
        <end position="431"/>
    </location>
</feature>
<dbReference type="CDD" id="cd05065">
    <property type="entry name" value="PTKc_EphR_B"/>
    <property type="match status" value="1"/>
</dbReference>
<dbReference type="PROSITE" id="PS00791">
    <property type="entry name" value="RECEPTOR_TYR_KIN_V_2"/>
    <property type="match status" value="1"/>
</dbReference>
<dbReference type="Ensembl" id="ENSGACT00000060358.1">
    <property type="protein sequence ID" value="ENSGACP00000046866.1"/>
    <property type="gene ID" value="ENSGACG00000006527.2"/>
</dbReference>
<dbReference type="InterPro" id="IPR020635">
    <property type="entry name" value="Tyr_kinase_cat_dom"/>
</dbReference>
<keyword evidence="17" id="KW-0675">Receptor</keyword>
<dbReference type="PIRSF" id="PIRSF000666">
    <property type="entry name" value="TyrPK_ephrin_receptor"/>
    <property type="match status" value="1"/>
</dbReference>
<dbReference type="Pfam" id="PF00041">
    <property type="entry name" value="fn3"/>
    <property type="match status" value="2"/>
</dbReference>
<keyword evidence="10 23" id="KW-0547">Nucleotide-binding</keyword>
<evidence type="ECO:0000256" key="23">
    <source>
        <dbReference type="PIRSR" id="PIRSR000666-2"/>
    </source>
</evidence>
<dbReference type="InterPro" id="IPR001426">
    <property type="entry name" value="Tyr_kinase_rcpt_V_CS"/>
</dbReference>
<dbReference type="FunFam" id="3.30.200.20:FF:000001">
    <property type="entry name" value="Ephrin type-A receptor 5"/>
    <property type="match status" value="1"/>
</dbReference>
<dbReference type="InterPro" id="IPR017441">
    <property type="entry name" value="Protein_kinase_ATP_BS"/>
</dbReference>
<evidence type="ECO:0000259" key="29">
    <source>
        <dbReference type="PROSITE" id="PS51550"/>
    </source>
</evidence>
<comment type="subcellular location">
    <subcellularLocation>
        <location evidence="1">Cell membrane</location>
        <topology evidence="1">Single-pass type I membrane protein</topology>
    </subcellularLocation>
    <subcellularLocation>
        <location evidence="2">Cell projection</location>
        <location evidence="2">Dendrite</location>
    </subcellularLocation>
</comment>
<evidence type="ECO:0000259" key="27">
    <source>
        <dbReference type="PROSITE" id="PS50105"/>
    </source>
</evidence>
<dbReference type="InterPro" id="IPR013761">
    <property type="entry name" value="SAM/pointed_sf"/>
</dbReference>
<dbReference type="Gene3D" id="2.10.50.10">
    <property type="entry name" value="Tumor Necrosis Factor Receptor, subunit A, domain 2"/>
    <property type="match status" value="1"/>
</dbReference>
<evidence type="ECO:0000256" key="17">
    <source>
        <dbReference type="ARBA" id="ARBA00023170"/>
    </source>
</evidence>
<keyword evidence="24" id="KW-1015">Disulfide bond</keyword>
<keyword evidence="19" id="KW-0966">Cell projection</keyword>
<dbReference type="EC" id="2.7.10.1" evidence="3"/>
<dbReference type="InterPro" id="IPR011009">
    <property type="entry name" value="Kinase-like_dom_sf"/>
</dbReference>
<dbReference type="GO" id="GO:0005886">
    <property type="term" value="C:plasma membrane"/>
    <property type="evidence" value="ECO:0007669"/>
    <property type="project" value="UniProtKB-SubCell"/>
</dbReference>
<dbReference type="SUPFAM" id="SSF57184">
    <property type="entry name" value="Growth factor receptor domain"/>
    <property type="match status" value="1"/>
</dbReference>
<organism evidence="30 31">
    <name type="scientific">Gasterosteus aculeatus aculeatus</name>
    <name type="common">three-spined stickleback</name>
    <dbReference type="NCBI Taxonomy" id="481459"/>
    <lineage>
        <taxon>Eukaryota</taxon>
        <taxon>Metazoa</taxon>
        <taxon>Chordata</taxon>
        <taxon>Craniata</taxon>
        <taxon>Vertebrata</taxon>
        <taxon>Euteleostomi</taxon>
        <taxon>Actinopterygii</taxon>
        <taxon>Neopterygii</taxon>
        <taxon>Teleostei</taxon>
        <taxon>Neoteleostei</taxon>
        <taxon>Acanthomorphata</taxon>
        <taxon>Eupercaria</taxon>
        <taxon>Perciformes</taxon>
        <taxon>Cottioidei</taxon>
        <taxon>Gasterosteales</taxon>
        <taxon>Gasterosteidae</taxon>
        <taxon>Gasterosteus</taxon>
    </lineage>
</organism>
<protein>
    <recommendedName>
        <fullName evidence="3">receptor protein-tyrosine kinase</fullName>
        <ecNumber evidence="3">2.7.10.1</ecNumber>
    </recommendedName>
</protein>
<accession>A0AAQ4Q6F4</accession>
<dbReference type="InterPro" id="IPR003961">
    <property type="entry name" value="FN3_dom"/>
</dbReference>
<keyword evidence="9" id="KW-0677">Repeat</keyword>
<dbReference type="SUPFAM" id="SSF49785">
    <property type="entry name" value="Galactose-binding domain-like"/>
    <property type="match status" value="1"/>
</dbReference>
<dbReference type="SUPFAM" id="SSF49265">
    <property type="entry name" value="Fibronectin type III"/>
    <property type="match status" value="1"/>
</dbReference>
<dbReference type="InterPro" id="IPR001245">
    <property type="entry name" value="Ser-Thr/Tyr_kinase_cat_dom"/>
</dbReference>
<feature type="domain" description="Protein kinase" evidence="26">
    <location>
        <begin position="599"/>
        <end position="862"/>
    </location>
</feature>
<dbReference type="Pfam" id="PF14575">
    <property type="entry name" value="EphA2_TM"/>
    <property type="match status" value="1"/>
</dbReference>
<feature type="disulfide bond" evidence="24">
    <location>
        <begin position="102"/>
        <end position="112"/>
    </location>
</feature>